<organism evidence="1 2">
    <name type="scientific">Corchorus olitorius</name>
    <dbReference type="NCBI Taxonomy" id="93759"/>
    <lineage>
        <taxon>Eukaryota</taxon>
        <taxon>Viridiplantae</taxon>
        <taxon>Streptophyta</taxon>
        <taxon>Embryophyta</taxon>
        <taxon>Tracheophyta</taxon>
        <taxon>Spermatophyta</taxon>
        <taxon>Magnoliopsida</taxon>
        <taxon>eudicotyledons</taxon>
        <taxon>Gunneridae</taxon>
        <taxon>Pentapetalae</taxon>
        <taxon>rosids</taxon>
        <taxon>malvids</taxon>
        <taxon>Malvales</taxon>
        <taxon>Malvaceae</taxon>
        <taxon>Grewioideae</taxon>
        <taxon>Apeibeae</taxon>
        <taxon>Corchorus</taxon>
    </lineage>
</organism>
<name>A0A1R3KL53_9ROSI</name>
<dbReference type="AlphaFoldDB" id="A0A1R3KL53"/>
<accession>A0A1R3KL53</accession>
<reference evidence="2" key="1">
    <citation type="submission" date="2013-09" db="EMBL/GenBank/DDBJ databases">
        <title>Corchorus olitorius genome sequencing.</title>
        <authorList>
            <person name="Alam M."/>
            <person name="Haque M.S."/>
            <person name="Islam M.S."/>
            <person name="Emdad E.M."/>
            <person name="Islam M.M."/>
            <person name="Ahmed B."/>
            <person name="Halim A."/>
            <person name="Hossen Q.M.M."/>
            <person name="Hossain M.Z."/>
            <person name="Ahmed R."/>
            <person name="Khan M.M."/>
            <person name="Islam R."/>
            <person name="Rashid M.M."/>
            <person name="Khan S.A."/>
            <person name="Rahman M.S."/>
            <person name="Alam M."/>
            <person name="Yahiya A.S."/>
            <person name="Khan M.S."/>
            <person name="Azam M.S."/>
            <person name="Haque T."/>
            <person name="Lashkar M.Z.H."/>
            <person name="Akhand A.I."/>
            <person name="Morshed G."/>
            <person name="Roy S."/>
            <person name="Uddin K.S."/>
            <person name="Rabeya T."/>
            <person name="Hossain A.S."/>
            <person name="Chowdhury A."/>
            <person name="Snigdha A.R."/>
            <person name="Mortoza M.S."/>
            <person name="Matin S.A."/>
            <person name="Hoque S.M.E."/>
            <person name="Islam M.K."/>
            <person name="Roy D.K."/>
            <person name="Haider R."/>
            <person name="Moosa M.M."/>
            <person name="Elias S.M."/>
            <person name="Hasan A.M."/>
            <person name="Jahan S."/>
            <person name="Shafiuddin M."/>
            <person name="Mahmood N."/>
            <person name="Shommy N.S."/>
        </authorList>
    </citation>
    <scope>NUCLEOTIDE SEQUENCE [LARGE SCALE GENOMIC DNA]</scope>
    <source>
        <strain evidence="2">cv. O-4</strain>
    </source>
</reference>
<protein>
    <submittedName>
        <fullName evidence="1">Uncharacterized protein</fullName>
    </submittedName>
</protein>
<evidence type="ECO:0000313" key="1">
    <source>
        <dbReference type="EMBL" id="OMP07789.1"/>
    </source>
</evidence>
<gene>
    <name evidence="1" type="ORF">COLO4_07046</name>
</gene>
<proteinExistence type="predicted"/>
<sequence>MLRRFICRMIGLPFGMEVVDPDFGLPKELIVFLHVLSDGNLWKVKLEFLLSTLFVWNTTERIRVLENIYQLWKRRLIVLVQLDNLLKAKYTHQLDVVRYGCNALHHYNGKQYGWIKHSNGLRLYLTNAKIEGMLTVAILDLYVYLYESLLEYAKKYGGIIDPQQLAISKIDTSLKPLPGRDMKGEDVNMLRIFMCRMIGLPFGMEEVERQVGVSPLYPVSNGETLHFTKVEIEGTLSTAIPNLYVYHYESLLEYVKRHGSRSKELCDKSLAAEHF</sequence>
<dbReference type="EMBL" id="AWUE01013051">
    <property type="protein sequence ID" value="OMP07789.1"/>
    <property type="molecule type" value="Genomic_DNA"/>
</dbReference>
<evidence type="ECO:0000313" key="2">
    <source>
        <dbReference type="Proteomes" id="UP000187203"/>
    </source>
</evidence>
<dbReference type="Proteomes" id="UP000187203">
    <property type="component" value="Unassembled WGS sequence"/>
</dbReference>
<comment type="caution">
    <text evidence="1">The sequence shown here is derived from an EMBL/GenBank/DDBJ whole genome shotgun (WGS) entry which is preliminary data.</text>
</comment>
<keyword evidence="2" id="KW-1185">Reference proteome</keyword>